<gene>
    <name evidence="10" type="ORF">PAC_12821</name>
</gene>
<dbReference type="PANTHER" id="PTHR13220:SF11">
    <property type="entry name" value="TIMELESS-INTERACTING PROTEIN"/>
    <property type="match status" value="1"/>
</dbReference>
<dbReference type="EMBL" id="FJOG01000022">
    <property type="protein sequence ID" value="CZR62924.1"/>
    <property type="molecule type" value="Genomic_DNA"/>
</dbReference>
<dbReference type="Pfam" id="PF07962">
    <property type="entry name" value="Swi3"/>
    <property type="match status" value="1"/>
</dbReference>
<protein>
    <recommendedName>
        <fullName evidence="7">Chromosome segregation in meiosis protein</fullName>
    </recommendedName>
</protein>
<evidence type="ECO:0000259" key="9">
    <source>
        <dbReference type="Pfam" id="PF07962"/>
    </source>
</evidence>
<evidence type="ECO:0000256" key="4">
    <source>
        <dbReference type="ARBA" id="ARBA00022880"/>
    </source>
</evidence>
<name>A0A1L7XD19_9HELO</name>
<dbReference type="GO" id="GO:0006974">
    <property type="term" value="P:DNA damage response"/>
    <property type="evidence" value="ECO:0007669"/>
    <property type="project" value="UniProtKB-KW"/>
</dbReference>
<dbReference type="InterPro" id="IPR012923">
    <property type="entry name" value="Csm3"/>
</dbReference>
<evidence type="ECO:0000256" key="1">
    <source>
        <dbReference type="ARBA" id="ARBA00004123"/>
    </source>
</evidence>
<keyword evidence="3 7" id="KW-0227">DNA damage</keyword>
<feature type="compositionally biased region" description="Basic and acidic residues" evidence="8">
    <location>
        <begin position="44"/>
        <end position="62"/>
    </location>
</feature>
<dbReference type="GO" id="GO:0031298">
    <property type="term" value="C:replication fork protection complex"/>
    <property type="evidence" value="ECO:0007669"/>
    <property type="project" value="TreeGrafter"/>
</dbReference>
<dbReference type="InterPro" id="IPR040038">
    <property type="entry name" value="TIPIN/Csm3/Swi3"/>
</dbReference>
<dbReference type="GO" id="GO:0003677">
    <property type="term" value="F:DNA binding"/>
    <property type="evidence" value="ECO:0007669"/>
    <property type="project" value="TreeGrafter"/>
</dbReference>
<keyword evidence="6 7" id="KW-0131">Cell cycle</keyword>
<dbReference type="GO" id="GO:0031297">
    <property type="term" value="P:replication fork processing"/>
    <property type="evidence" value="ECO:0007669"/>
    <property type="project" value="UniProtKB-UniRule"/>
</dbReference>
<keyword evidence="4" id="KW-0236">DNA replication inhibitor</keyword>
<feature type="region of interest" description="Disordered" evidence="8">
    <location>
        <begin position="1"/>
        <end position="62"/>
    </location>
</feature>
<dbReference type="GO" id="GO:0043111">
    <property type="term" value="P:replication fork arrest"/>
    <property type="evidence" value="ECO:0007669"/>
    <property type="project" value="TreeGrafter"/>
</dbReference>
<evidence type="ECO:0000256" key="5">
    <source>
        <dbReference type="ARBA" id="ARBA00023242"/>
    </source>
</evidence>
<evidence type="ECO:0000313" key="10">
    <source>
        <dbReference type="EMBL" id="CZR62924.1"/>
    </source>
</evidence>
<dbReference type="PANTHER" id="PTHR13220">
    <property type="entry name" value="TIMELESS INTERACTING-RELATED"/>
    <property type="match status" value="1"/>
</dbReference>
<feature type="region of interest" description="Disordered" evidence="8">
    <location>
        <begin position="159"/>
        <end position="182"/>
    </location>
</feature>
<keyword evidence="11" id="KW-1185">Reference proteome</keyword>
<dbReference type="Proteomes" id="UP000184330">
    <property type="component" value="Unassembled WGS sequence"/>
</dbReference>
<reference evidence="10 11" key="1">
    <citation type="submission" date="2016-03" db="EMBL/GenBank/DDBJ databases">
        <authorList>
            <person name="Ploux O."/>
        </authorList>
    </citation>
    <scope>NUCLEOTIDE SEQUENCE [LARGE SCALE GENOMIC DNA]</scope>
    <source>
        <strain evidence="10 11">UAMH 11012</strain>
    </source>
</reference>
<evidence type="ECO:0000256" key="2">
    <source>
        <dbReference type="ARBA" id="ARBA00006075"/>
    </source>
</evidence>
<feature type="compositionally biased region" description="Polar residues" evidence="8">
    <location>
        <begin position="232"/>
        <end position="246"/>
    </location>
</feature>
<sequence>MSDTETRTLPTGGPTAGGDELDDLFNYGVDDEDDPFSENYVSSKAKERQRKADEEKAKQAVDAEVEITRKPRAPRVRLDENRLLSANGIPKLRNRAKHHLKFKGKGHEYSDAARLLSFYQLWLDDLFPKARFLDALAMVEKMGHKKRMQMMRMEWINEGKPKPDNDDLFDEPTLPARENGEREKDVPLAPIFEKRASERPKTPEANADVDVEMDDLYNATPRAARKQPAEVTASQNGTSIFGNATTAPAVEDEPFDDDLDALLAEEEMLQATSGNAQPVPAISKTIVAESGFDDDEEAAMAEMDMW</sequence>
<proteinExistence type="inferred from homology"/>
<dbReference type="AlphaFoldDB" id="A0A1L7XD19"/>
<feature type="compositionally biased region" description="Acidic residues" evidence="8">
    <location>
        <begin position="19"/>
        <end position="36"/>
    </location>
</feature>
<keyword evidence="5 7" id="KW-0539">Nucleus</keyword>
<evidence type="ECO:0000256" key="7">
    <source>
        <dbReference type="RuleBase" id="RU366049"/>
    </source>
</evidence>
<feature type="domain" description="Chromosome segregation in meiosis protein 3" evidence="9">
    <location>
        <begin position="78"/>
        <end position="159"/>
    </location>
</feature>
<dbReference type="STRING" id="576137.A0A1L7XD19"/>
<evidence type="ECO:0000256" key="3">
    <source>
        <dbReference type="ARBA" id="ARBA00022763"/>
    </source>
</evidence>
<dbReference type="OrthoDB" id="437078at2759"/>
<accession>A0A1L7XD19</accession>
<comment type="subcellular location">
    <subcellularLocation>
        <location evidence="1 7">Nucleus</location>
    </subcellularLocation>
</comment>
<evidence type="ECO:0000313" key="11">
    <source>
        <dbReference type="Proteomes" id="UP000184330"/>
    </source>
</evidence>
<feature type="region of interest" description="Disordered" evidence="8">
    <location>
        <begin position="221"/>
        <end position="254"/>
    </location>
</feature>
<dbReference type="GO" id="GO:0000076">
    <property type="term" value="P:DNA replication checkpoint signaling"/>
    <property type="evidence" value="ECO:0007669"/>
    <property type="project" value="UniProtKB-UniRule"/>
</dbReference>
<comment type="similarity">
    <text evidence="2 7">Belongs to the CSM3 family.</text>
</comment>
<evidence type="ECO:0000256" key="8">
    <source>
        <dbReference type="SAM" id="MobiDB-lite"/>
    </source>
</evidence>
<organism evidence="10 11">
    <name type="scientific">Phialocephala subalpina</name>
    <dbReference type="NCBI Taxonomy" id="576137"/>
    <lineage>
        <taxon>Eukaryota</taxon>
        <taxon>Fungi</taxon>
        <taxon>Dikarya</taxon>
        <taxon>Ascomycota</taxon>
        <taxon>Pezizomycotina</taxon>
        <taxon>Leotiomycetes</taxon>
        <taxon>Helotiales</taxon>
        <taxon>Mollisiaceae</taxon>
        <taxon>Phialocephala</taxon>
        <taxon>Phialocephala fortinii species complex</taxon>
    </lineage>
</organism>
<comment type="function">
    <text evidence="7">Plays an important role in the control of DNA replication and the maintenance of replication fork stability.</text>
</comment>
<evidence type="ECO:0000256" key="6">
    <source>
        <dbReference type="ARBA" id="ARBA00023306"/>
    </source>
</evidence>